<dbReference type="InterPro" id="IPR036061">
    <property type="entry name" value="CheW-like_dom_sf"/>
</dbReference>
<dbReference type="Gene3D" id="2.40.50.180">
    <property type="entry name" value="CheA-289, Domain 4"/>
    <property type="match status" value="1"/>
</dbReference>
<dbReference type="PROSITE" id="PS50851">
    <property type="entry name" value="CHEW"/>
    <property type="match status" value="1"/>
</dbReference>
<feature type="domain" description="CheW-like" evidence="1">
    <location>
        <begin position="3"/>
        <end position="140"/>
    </location>
</feature>
<organism evidence="2">
    <name type="scientific">bioreactor metagenome</name>
    <dbReference type="NCBI Taxonomy" id="1076179"/>
    <lineage>
        <taxon>unclassified sequences</taxon>
        <taxon>metagenomes</taxon>
        <taxon>ecological metagenomes</taxon>
    </lineage>
</organism>
<protein>
    <submittedName>
        <fullName evidence="2">Chemotaxis protein CheW</fullName>
    </submittedName>
</protein>
<dbReference type="InterPro" id="IPR002545">
    <property type="entry name" value="CheW-lke_dom"/>
</dbReference>
<dbReference type="GO" id="GO:0006935">
    <property type="term" value="P:chemotaxis"/>
    <property type="evidence" value="ECO:0007669"/>
    <property type="project" value="InterPro"/>
</dbReference>
<dbReference type="GO" id="GO:0007165">
    <property type="term" value="P:signal transduction"/>
    <property type="evidence" value="ECO:0007669"/>
    <property type="project" value="InterPro"/>
</dbReference>
<accession>A0A644YXN0</accession>
<dbReference type="GO" id="GO:0005829">
    <property type="term" value="C:cytosol"/>
    <property type="evidence" value="ECO:0007669"/>
    <property type="project" value="TreeGrafter"/>
</dbReference>
<dbReference type="InterPro" id="IPR039315">
    <property type="entry name" value="CheW"/>
</dbReference>
<dbReference type="PANTHER" id="PTHR22617:SF23">
    <property type="entry name" value="CHEMOTAXIS PROTEIN CHEW"/>
    <property type="match status" value="1"/>
</dbReference>
<reference evidence="2" key="1">
    <citation type="submission" date="2019-08" db="EMBL/GenBank/DDBJ databases">
        <authorList>
            <person name="Kucharzyk K."/>
            <person name="Murdoch R.W."/>
            <person name="Higgins S."/>
            <person name="Loffler F."/>
        </authorList>
    </citation>
    <scope>NUCLEOTIDE SEQUENCE</scope>
</reference>
<comment type="caution">
    <text evidence="2">The sequence shown here is derived from an EMBL/GenBank/DDBJ whole genome shotgun (WGS) entry which is preliminary data.</text>
</comment>
<proteinExistence type="predicted"/>
<dbReference type="AlphaFoldDB" id="A0A644YXN0"/>
<dbReference type="Pfam" id="PF01584">
    <property type="entry name" value="CheW"/>
    <property type="match status" value="1"/>
</dbReference>
<gene>
    <name evidence="2" type="primary">cheW_24</name>
    <name evidence="2" type="ORF">SDC9_79954</name>
</gene>
<dbReference type="SUPFAM" id="SSF50341">
    <property type="entry name" value="CheW-like"/>
    <property type="match status" value="1"/>
</dbReference>
<evidence type="ECO:0000259" key="1">
    <source>
        <dbReference type="PROSITE" id="PS50851"/>
    </source>
</evidence>
<dbReference type="EMBL" id="VSSQ01006642">
    <property type="protein sequence ID" value="MPM33380.1"/>
    <property type="molecule type" value="Genomic_DNA"/>
</dbReference>
<dbReference type="SMART" id="SM00260">
    <property type="entry name" value="CheW"/>
    <property type="match status" value="1"/>
</dbReference>
<dbReference type="PANTHER" id="PTHR22617">
    <property type="entry name" value="CHEMOTAXIS SENSOR HISTIDINE KINASE-RELATED"/>
    <property type="match status" value="1"/>
</dbReference>
<evidence type="ECO:0000313" key="2">
    <source>
        <dbReference type="EMBL" id="MPM33380.1"/>
    </source>
</evidence>
<name>A0A644YXN0_9ZZZZ</name>
<sequence>MASEQLVVFQLAAEEYAIPIAQVKEIIHYKGATKLPSTPGYMDGIISLRGKVLPIIDLAEKFALLTEKSAAKQALIVEVDTQDIGLVVDAVSEVIRLEETAIEAANGIAHSNEFIKSIGKMDKRLLIILDMDKLFSQEEMIMIRDAG</sequence>
<dbReference type="Gene3D" id="2.30.30.40">
    <property type="entry name" value="SH3 Domains"/>
    <property type="match status" value="1"/>
</dbReference>